<evidence type="ECO:0000259" key="5">
    <source>
        <dbReference type="Pfam" id="PF06839"/>
    </source>
</evidence>
<keyword evidence="2" id="KW-0863">Zinc-finger</keyword>
<dbReference type="InterPro" id="IPR010666">
    <property type="entry name" value="Znf_GRF"/>
</dbReference>
<dbReference type="Proteomes" id="UP000826271">
    <property type="component" value="Unassembled WGS sequence"/>
</dbReference>
<keyword evidence="7" id="KW-1185">Reference proteome</keyword>
<evidence type="ECO:0000256" key="4">
    <source>
        <dbReference type="SAM" id="MobiDB-lite"/>
    </source>
</evidence>
<dbReference type="GO" id="GO:0008270">
    <property type="term" value="F:zinc ion binding"/>
    <property type="evidence" value="ECO:0007669"/>
    <property type="project" value="UniProtKB-KW"/>
</dbReference>
<reference evidence="6" key="1">
    <citation type="submission" date="2019-10" db="EMBL/GenBank/DDBJ databases">
        <authorList>
            <person name="Zhang R."/>
            <person name="Pan Y."/>
            <person name="Wang J."/>
            <person name="Ma R."/>
            <person name="Yu S."/>
        </authorList>
    </citation>
    <scope>NUCLEOTIDE SEQUENCE</scope>
    <source>
        <strain evidence="6">LA-IB0</strain>
        <tissue evidence="6">Leaf</tissue>
    </source>
</reference>
<comment type="caution">
    <text evidence="6">The sequence shown here is derived from an EMBL/GenBank/DDBJ whole genome shotgun (WGS) entry which is preliminary data.</text>
</comment>
<feature type="domain" description="GRF-type" evidence="5">
    <location>
        <begin position="31"/>
        <end position="72"/>
    </location>
</feature>
<feature type="compositionally biased region" description="Low complexity" evidence="4">
    <location>
        <begin position="1"/>
        <end position="20"/>
    </location>
</feature>
<sequence length="103" mass="11680">MKSMSGGSARSRGSSCSSSRFKAVDGELPKSCSCGYKWSQQTSLTKKNPVRRFVACPVRDETSCKEFFWTDDPIPPRTMQIINELESEARTMDGQFKLYKLRL</sequence>
<dbReference type="AlphaFoldDB" id="A0AAV6XBD8"/>
<organism evidence="6 7">
    <name type="scientific">Buddleja alternifolia</name>
    <dbReference type="NCBI Taxonomy" id="168488"/>
    <lineage>
        <taxon>Eukaryota</taxon>
        <taxon>Viridiplantae</taxon>
        <taxon>Streptophyta</taxon>
        <taxon>Embryophyta</taxon>
        <taxon>Tracheophyta</taxon>
        <taxon>Spermatophyta</taxon>
        <taxon>Magnoliopsida</taxon>
        <taxon>eudicotyledons</taxon>
        <taxon>Gunneridae</taxon>
        <taxon>Pentapetalae</taxon>
        <taxon>asterids</taxon>
        <taxon>lamiids</taxon>
        <taxon>Lamiales</taxon>
        <taxon>Scrophulariaceae</taxon>
        <taxon>Buddlejeae</taxon>
        <taxon>Buddleja</taxon>
    </lineage>
</organism>
<evidence type="ECO:0000313" key="7">
    <source>
        <dbReference type="Proteomes" id="UP000826271"/>
    </source>
</evidence>
<feature type="region of interest" description="Disordered" evidence="4">
    <location>
        <begin position="1"/>
        <end position="28"/>
    </location>
</feature>
<evidence type="ECO:0000256" key="2">
    <source>
        <dbReference type="ARBA" id="ARBA00022771"/>
    </source>
</evidence>
<dbReference type="Pfam" id="PF06839">
    <property type="entry name" value="Zn_ribbon_GRF"/>
    <property type="match status" value="1"/>
</dbReference>
<evidence type="ECO:0000313" key="6">
    <source>
        <dbReference type="EMBL" id="KAG8380411.1"/>
    </source>
</evidence>
<evidence type="ECO:0000256" key="1">
    <source>
        <dbReference type="ARBA" id="ARBA00022723"/>
    </source>
</evidence>
<evidence type="ECO:0000256" key="3">
    <source>
        <dbReference type="ARBA" id="ARBA00022833"/>
    </source>
</evidence>
<proteinExistence type="predicted"/>
<keyword evidence="3" id="KW-0862">Zinc</keyword>
<dbReference type="EMBL" id="WHWC01000006">
    <property type="protein sequence ID" value="KAG8380411.1"/>
    <property type="molecule type" value="Genomic_DNA"/>
</dbReference>
<keyword evidence="1" id="KW-0479">Metal-binding</keyword>
<gene>
    <name evidence="6" type="ORF">BUALT_Bualt06G0012600</name>
</gene>
<name>A0AAV6XBD8_9LAMI</name>
<protein>
    <recommendedName>
        <fullName evidence="5">GRF-type domain-containing protein</fullName>
    </recommendedName>
</protein>
<accession>A0AAV6XBD8</accession>